<dbReference type="InterPro" id="IPR000531">
    <property type="entry name" value="Beta-barrel_TonB"/>
</dbReference>
<feature type="domain" description="TonB-dependent receptor plug" evidence="13">
    <location>
        <begin position="131"/>
        <end position="235"/>
    </location>
</feature>
<dbReference type="SUPFAM" id="SSF56935">
    <property type="entry name" value="Porins"/>
    <property type="match status" value="1"/>
</dbReference>
<feature type="domain" description="TonB-dependent receptor-like beta-barrel" evidence="12">
    <location>
        <begin position="461"/>
        <end position="998"/>
    </location>
</feature>
<keyword evidence="7 8" id="KW-0998">Cell outer membrane</keyword>
<evidence type="ECO:0000313" key="14">
    <source>
        <dbReference type="EMBL" id="MBO0949171.1"/>
    </source>
</evidence>
<feature type="transmembrane region" description="Helical" evidence="11">
    <location>
        <begin position="14"/>
        <end position="34"/>
    </location>
</feature>
<keyword evidence="4 8" id="KW-0812">Transmembrane</keyword>
<evidence type="ECO:0000256" key="7">
    <source>
        <dbReference type="ARBA" id="ARBA00023237"/>
    </source>
</evidence>
<evidence type="ECO:0000256" key="10">
    <source>
        <dbReference type="SAM" id="MobiDB-lite"/>
    </source>
</evidence>
<dbReference type="InterPro" id="IPR012910">
    <property type="entry name" value="Plug_dom"/>
</dbReference>
<dbReference type="Gene3D" id="2.60.40.1120">
    <property type="entry name" value="Carboxypeptidase-like, regulatory domain"/>
    <property type="match status" value="1"/>
</dbReference>
<gene>
    <name evidence="14" type="ORF">J2I46_11295</name>
</gene>
<dbReference type="InterPro" id="IPR037066">
    <property type="entry name" value="Plug_dom_sf"/>
</dbReference>
<comment type="subcellular location">
    <subcellularLocation>
        <location evidence="1 8">Cell outer membrane</location>
        <topology evidence="1 8">Multi-pass membrane protein</topology>
    </subcellularLocation>
</comment>
<dbReference type="Pfam" id="PF00593">
    <property type="entry name" value="TonB_dep_Rec_b-barrel"/>
    <property type="match status" value="1"/>
</dbReference>
<dbReference type="PROSITE" id="PS52016">
    <property type="entry name" value="TONB_DEPENDENT_REC_3"/>
    <property type="match status" value="1"/>
</dbReference>
<evidence type="ECO:0000256" key="2">
    <source>
        <dbReference type="ARBA" id="ARBA00022448"/>
    </source>
</evidence>
<keyword evidence="11" id="KW-1133">Transmembrane helix</keyword>
<evidence type="ECO:0000256" key="11">
    <source>
        <dbReference type="SAM" id="Phobius"/>
    </source>
</evidence>
<dbReference type="NCBIfam" id="TIGR04056">
    <property type="entry name" value="OMP_RagA_SusC"/>
    <property type="match status" value="1"/>
</dbReference>
<evidence type="ECO:0000256" key="5">
    <source>
        <dbReference type="ARBA" id="ARBA00023077"/>
    </source>
</evidence>
<comment type="similarity">
    <text evidence="8 9">Belongs to the TonB-dependent receptor family.</text>
</comment>
<organism evidence="14 15">
    <name type="scientific">Fibrella forsythiae</name>
    <dbReference type="NCBI Taxonomy" id="2817061"/>
    <lineage>
        <taxon>Bacteria</taxon>
        <taxon>Pseudomonadati</taxon>
        <taxon>Bacteroidota</taxon>
        <taxon>Cytophagia</taxon>
        <taxon>Cytophagales</taxon>
        <taxon>Spirosomataceae</taxon>
        <taxon>Fibrella</taxon>
    </lineage>
</organism>
<dbReference type="InterPro" id="IPR008969">
    <property type="entry name" value="CarboxyPept-like_regulatory"/>
</dbReference>
<reference evidence="14 15" key="1">
    <citation type="submission" date="2021-03" db="EMBL/GenBank/DDBJ databases">
        <title>Fibrella sp. HMF5405 genome sequencing and assembly.</title>
        <authorList>
            <person name="Kang H."/>
            <person name="Kim H."/>
            <person name="Bae S."/>
            <person name="Joh K."/>
        </authorList>
    </citation>
    <scope>NUCLEOTIDE SEQUENCE [LARGE SCALE GENOMIC DNA]</scope>
    <source>
        <strain evidence="14 15">HMF5405</strain>
    </source>
</reference>
<dbReference type="Pfam" id="PF07715">
    <property type="entry name" value="Plug"/>
    <property type="match status" value="1"/>
</dbReference>
<proteinExistence type="inferred from homology"/>
<sequence>MSKQLQIHASLRKLIWIGLYTLIIAHALTVNAWARLADQPVTGTVLDENGIPLVGVTIQLKGTVRGATTDTRGAFRIDVPNGNSVLVFSYIGYKKQEVTVGSQSIINLSLESDAGSLEEVVVVGYGTQKRSSLTGAVSTVTTKELTALPVPNLSAALQGRVPGVSVVNNGGPGTSPTVQIRGVGSINYGSGPLYVIDGVPTGDLNSFNTNDIESLEVLKDASSAAIYGSRAANGVVLITTKKGNRDNRVRITLDSYVGTQSAWNKIDVLNRDQYVKYATALTSAAGFPLPTRLSNLNTPIYAGSTQTFAQTETNWQNELFRAAPIQQQQLSLSGGNAVSRFFASGSYFNQQGIQQGTSFERGSLRLNSDHQVAKFLSFGQTLTASYSNQRPETTGNRSQLMHALRMPPYWPATDPTKVGGYSAPTALDGTDPENPLRAPALDITKNKFLKAFATVYADVKLPANLRYRFNYGADLGFGTTNGFLPIYNDGYSGRTSATITDNRSTNITQTFTNQLTFDKTFGKHSVNVLAVAENQKSTFTNLNGSGTRPNNDLDVIQGVSNPSVNSARYVTELISYVGRINYEYAGKYLLSASIRRDGSSLFAPGNKWGNFPSASVGWRINQEGFMKSLTQISELKLRASYGKTGFNGIGNYAWQSLVQADATAYPFGSANGLGSYFNGLGNTDLKWETTDMVNFGIDGGLFSNRLTFSFEVYNRNTNGLILAVPIPNSIGYSNAPVANIGSMKNWGYEFQAGYNYNKGDFRGNVSANVGITRNRVLSLATPTASIYAGQDADYGGYDITKTEVGQAIQSFYGYQVDGIFQSQAAINAANALDGNDKTPYQANAAPGDIKFKDINGRDAQGNLTGKPDGKVDADDRAYLGSYIPKFNYGFNFSGSYKNFDFTLYIQGVQGNKLYNGTKVVTQGQLRLFNAGPAVLNAWTPTNTNTDVPRSVSGDPNNNSRTSDRFIEDGSYMRVKNLTIGYSIPVKTLGGLTNGVVSKVRVYVSSQNLLTFTKYTGYDPEIGSRNGTLLRNGIDYANYPQARTILAGLQLTF</sequence>
<dbReference type="Gene3D" id="2.170.130.10">
    <property type="entry name" value="TonB-dependent receptor, plug domain"/>
    <property type="match status" value="1"/>
</dbReference>
<dbReference type="Proteomes" id="UP000664628">
    <property type="component" value="Unassembled WGS sequence"/>
</dbReference>
<evidence type="ECO:0000256" key="8">
    <source>
        <dbReference type="PROSITE-ProRule" id="PRU01360"/>
    </source>
</evidence>
<dbReference type="Gene3D" id="2.40.170.20">
    <property type="entry name" value="TonB-dependent receptor, beta-barrel domain"/>
    <property type="match status" value="1"/>
</dbReference>
<dbReference type="InterPro" id="IPR036942">
    <property type="entry name" value="Beta-barrel_TonB_sf"/>
</dbReference>
<dbReference type="InterPro" id="IPR023996">
    <property type="entry name" value="TonB-dep_OMP_SusC/RagA"/>
</dbReference>
<keyword evidence="5 9" id="KW-0798">TonB box</keyword>
<evidence type="ECO:0000256" key="4">
    <source>
        <dbReference type="ARBA" id="ARBA00022692"/>
    </source>
</evidence>
<protein>
    <submittedName>
        <fullName evidence="14">TonB-dependent receptor</fullName>
    </submittedName>
</protein>
<feature type="compositionally biased region" description="Polar residues" evidence="10">
    <location>
        <begin position="939"/>
        <end position="960"/>
    </location>
</feature>
<keyword evidence="2 8" id="KW-0813">Transport</keyword>
<keyword evidence="15" id="KW-1185">Reference proteome</keyword>
<evidence type="ECO:0000256" key="1">
    <source>
        <dbReference type="ARBA" id="ARBA00004571"/>
    </source>
</evidence>
<feature type="region of interest" description="Disordered" evidence="10">
    <location>
        <begin position="939"/>
        <end position="962"/>
    </location>
</feature>
<dbReference type="InterPro" id="IPR039426">
    <property type="entry name" value="TonB-dep_rcpt-like"/>
</dbReference>
<accession>A0ABS3JIC7</accession>
<evidence type="ECO:0000259" key="12">
    <source>
        <dbReference type="Pfam" id="PF00593"/>
    </source>
</evidence>
<evidence type="ECO:0000256" key="6">
    <source>
        <dbReference type="ARBA" id="ARBA00023136"/>
    </source>
</evidence>
<comment type="caution">
    <text evidence="14">The sequence shown here is derived from an EMBL/GenBank/DDBJ whole genome shotgun (WGS) entry which is preliminary data.</text>
</comment>
<evidence type="ECO:0000256" key="9">
    <source>
        <dbReference type="RuleBase" id="RU003357"/>
    </source>
</evidence>
<keyword evidence="6 8" id="KW-0472">Membrane</keyword>
<dbReference type="NCBIfam" id="TIGR04057">
    <property type="entry name" value="SusC_RagA_signa"/>
    <property type="match status" value="1"/>
</dbReference>
<evidence type="ECO:0000256" key="3">
    <source>
        <dbReference type="ARBA" id="ARBA00022452"/>
    </source>
</evidence>
<name>A0ABS3JIC7_9BACT</name>
<dbReference type="EMBL" id="JAFMYW010000002">
    <property type="protein sequence ID" value="MBO0949171.1"/>
    <property type="molecule type" value="Genomic_DNA"/>
</dbReference>
<dbReference type="Pfam" id="PF13715">
    <property type="entry name" value="CarbopepD_reg_2"/>
    <property type="match status" value="1"/>
</dbReference>
<dbReference type="RefSeq" id="WP_207329098.1">
    <property type="nucleotide sequence ID" value="NZ_JAFMYW010000002.1"/>
</dbReference>
<dbReference type="InterPro" id="IPR023997">
    <property type="entry name" value="TonB-dep_OMP_SusC/RagA_CS"/>
</dbReference>
<dbReference type="SUPFAM" id="SSF49464">
    <property type="entry name" value="Carboxypeptidase regulatory domain-like"/>
    <property type="match status" value="1"/>
</dbReference>
<keyword evidence="3 8" id="KW-1134">Transmembrane beta strand</keyword>
<evidence type="ECO:0000313" key="15">
    <source>
        <dbReference type="Proteomes" id="UP000664628"/>
    </source>
</evidence>
<keyword evidence="14" id="KW-0675">Receptor</keyword>
<evidence type="ECO:0000259" key="13">
    <source>
        <dbReference type="Pfam" id="PF07715"/>
    </source>
</evidence>